<evidence type="ECO:0000313" key="3">
    <source>
        <dbReference type="Proteomes" id="UP000037035"/>
    </source>
</evidence>
<organism evidence="2 3">
    <name type="scientific">Puccinia sorghi</name>
    <dbReference type="NCBI Taxonomy" id="27349"/>
    <lineage>
        <taxon>Eukaryota</taxon>
        <taxon>Fungi</taxon>
        <taxon>Dikarya</taxon>
        <taxon>Basidiomycota</taxon>
        <taxon>Pucciniomycotina</taxon>
        <taxon>Pucciniomycetes</taxon>
        <taxon>Pucciniales</taxon>
        <taxon>Pucciniaceae</taxon>
        <taxon>Puccinia</taxon>
    </lineage>
</organism>
<dbReference type="Proteomes" id="UP000037035">
    <property type="component" value="Unassembled WGS sequence"/>
</dbReference>
<dbReference type="VEuPathDB" id="FungiDB:VP01_1702g4"/>
<evidence type="ECO:0000313" key="2">
    <source>
        <dbReference type="EMBL" id="KNZ59562.1"/>
    </source>
</evidence>
<name>A0A0L6VG83_9BASI</name>
<accession>A0A0L6VG83</accession>
<feature type="region of interest" description="Disordered" evidence="1">
    <location>
        <begin position="1"/>
        <end position="27"/>
    </location>
</feature>
<comment type="caution">
    <text evidence="2">The sequence shown here is derived from an EMBL/GenBank/DDBJ whole genome shotgun (WGS) entry which is preliminary data.</text>
</comment>
<protein>
    <submittedName>
        <fullName evidence="2">Uncharacterized protein</fullName>
    </submittedName>
</protein>
<gene>
    <name evidence="2" type="ORF">VP01_1702g4</name>
</gene>
<keyword evidence="3" id="KW-1185">Reference proteome</keyword>
<reference evidence="2 3" key="1">
    <citation type="submission" date="2015-08" db="EMBL/GenBank/DDBJ databases">
        <title>Next Generation Sequencing and Analysis of the Genome of Puccinia sorghi L Schw, the Causal Agent of Maize Common Rust.</title>
        <authorList>
            <person name="Rochi L."/>
            <person name="Burguener G."/>
            <person name="Darino M."/>
            <person name="Turjanski A."/>
            <person name="Kreff E."/>
            <person name="Dieguez M.J."/>
            <person name="Sacco F."/>
        </authorList>
    </citation>
    <scope>NUCLEOTIDE SEQUENCE [LARGE SCALE GENOMIC DNA]</scope>
    <source>
        <strain evidence="2 3">RO10H11247</strain>
    </source>
</reference>
<evidence type="ECO:0000256" key="1">
    <source>
        <dbReference type="SAM" id="MobiDB-lite"/>
    </source>
</evidence>
<dbReference type="EMBL" id="LAVV01006507">
    <property type="protein sequence ID" value="KNZ59562.1"/>
    <property type="molecule type" value="Genomic_DNA"/>
</dbReference>
<dbReference type="AlphaFoldDB" id="A0A0L6VG83"/>
<sequence>MSGAPLAESESDKDLPPELPDPLEGLPVAACNASLEEASVAWPLPGASHATTPVKPPVAATGWSLGVGRPPAITATVPRQCGCTKDNPKKDELVNQMMMMMYKASKQAATWQREQQERAEQTCLEDFPEQQAQADIKEQALKEELAQACLAAEPVRFQVQLYQDTIAQACLAAEQVHFQVQLDQDTMELHTREAEMRATQKDEDRKIEQEEARQLCIEKVRRFEASQAASENSRMAFESAMLVVMENMGRGSASSN</sequence>
<proteinExistence type="predicted"/>